<dbReference type="GO" id="GO:0003917">
    <property type="term" value="F:DNA topoisomerase type I (single strand cut, ATP-independent) activity"/>
    <property type="evidence" value="ECO:0007669"/>
    <property type="project" value="InterPro"/>
</dbReference>
<evidence type="ECO:0000313" key="4">
    <source>
        <dbReference type="Proteomes" id="UP001174909"/>
    </source>
</evidence>
<feature type="domain" description="Toprim" evidence="2">
    <location>
        <begin position="1"/>
        <end position="75"/>
    </location>
</feature>
<dbReference type="PANTHER" id="PTHR42785:SF1">
    <property type="entry name" value="DNA TOPOISOMERASE"/>
    <property type="match status" value="1"/>
</dbReference>
<keyword evidence="4" id="KW-1185">Reference proteome</keyword>
<evidence type="ECO:0000256" key="1">
    <source>
        <dbReference type="SAM" id="MobiDB-lite"/>
    </source>
</evidence>
<gene>
    <name evidence="3" type="ORF">GBAR_LOCUS8172</name>
</gene>
<sequence length="86" mass="9564">MGIEIDDRSFEPTYRVVNGKGKIISDLAKEAKQANTVYLATDPDREGEAISWHLMEAAKIPPNKGQAGRIPRDNAGRYRRGVRQPA</sequence>
<dbReference type="InterPro" id="IPR023405">
    <property type="entry name" value="Topo_IA_core_domain"/>
</dbReference>
<dbReference type="InterPro" id="IPR006171">
    <property type="entry name" value="TOPRIM_dom"/>
</dbReference>
<feature type="compositionally biased region" description="Basic residues" evidence="1">
    <location>
        <begin position="77"/>
        <end position="86"/>
    </location>
</feature>
<organism evidence="3 4">
    <name type="scientific">Geodia barretti</name>
    <name type="common">Barrett's horny sponge</name>
    <dbReference type="NCBI Taxonomy" id="519541"/>
    <lineage>
        <taxon>Eukaryota</taxon>
        <taxon>Metazoa</taxon>
        <taxon>Porifera</taxon>
        <taxon>Demospongiae</taxon>
        <taxon>Heteroscleromorpha</taxon>
        <taxon>Tetractinellida</taxon>
        <taxon>Astrophorina</taxon>
        <taxon>Geodiidae</taxon>
        <taxon>Geodia</taxon>
    </lineage>
</organism>
<dbReference type="InterPro" id="IPR000380">
    <property type="entry name" value="Topo_IA"/>
</dbReference>
<reference evidence="3" key="1">
    <citation type="submission" date="2023-03" db="EMBL/GenBank/DDBJ databases">
        <authorList>
            <person name="Steffen K."/>
            <person name="Cardenas P."/>
        </authorList>
    </citation>
    <scope>NUCLEOTIDE SEQUENCE</scope>
</reference>
<feature type="region of interest" description="Disordered" evidence="1">
    <location>
        <begin position="62"/>
        <end position="86"/>
    </location>
</feature>
<dbReference type="EMBL" id="CASHTH010001216">
    <property type="protein sequence ID" value="CAI8012785.1"/>
    <property type="molecule type" value="Genomic_DNA"/>
</dbReference>
<evidence type="ECO:0000259" key="2">
    <source>
        <dbReference type="PROSITE" id="PS50880"/>
    </source>
</evidence>
<comment type="caution">
    <text evidence="3">The sequence shown here is derived from an EMBL/GenBank/DDBJ whole genome shotgun (WGS) entry which is preliminary data.</text>
</comment>
<name>A0AA35RJQ5_GEOBA</name>
<dbReference type="AlphaFoldDB" id="A0AA35RJQ5"/>
<evidence type="ECO:0000313" key="3">
    <source>
        <dbReference type="EMBL" id="CAI8012785.1"/>
    </source>
</evidence>
<dbReference type="PANTHER" id="PTHR42785">
    <property type="entry name" value="DNA TOPOISOMERASE, TYPE IA, CORE"/>
    <property type="match status" value="1"/>
</dbReference>
<dbReference type="GO" id="GO:0003677">
    <property type="term" value="F:DNA binding"/>
    <property type="evidence" value="ECO:0007669"/>
    <property type="project" value="InterPro"/>
</dbReference>
<dbReference type="SUPFAM" id="SSF56712">
    <property type="entry name" value="Prokaryotic type I DNA topoisomerase"/>
    <property type="match status" value="1"/>
</dbReference>
<dbReference type="Pfam" id="PF01751">
    <property type="entry name" value="Toprim"/>
    <property type="match status" value="1"/>
</dbReference>
<dbReference type="GO" id="GO:0006265">
    <property type="term" value="P:DNA topological change"/>
    <property type="evidence" value="ECO:0007669"/>
    <property type="project" value="InterPro"/>
</dbReference>
<proteinExistence type="predicted"/>
<dbReference type="Proteomes" id="UP001174909">
    <property type="component" value="Unassembled WGS sequence"/>
</dbReference>
<protein>
    <submittedName>
        <fullName evidence="3">DNA topoisomerase 1</fullName>
    </submittedName>
</protein>
<dbReference type="Gene3D" id="3.40.50.140">
    <property type="match status" value="1"/>
</dbReference>
<accession>A0AA35RJQ5</accession>
<dbReference type="PROSITE" id="PS50880">
    <property type="entry name" value="TOPRIM"/>
    <property type="match status" value="1"/>
</dbReference>